<comment type="caution">
    <text evidence="11">The sequence shown here is derived from an EMBL/GenBank/DDBJ whole genome shotgun (WGS) entry which is preliminary data.</text>
</comment>
<evidence type="ECO:0000256" key="3">
    <source>
        <dbReference type="ARBA" id="ARBA00036002"/>
    </source>
</evidence>
<proteinExistence type="inferred from homology"/>
<dbReference type="RefSeq" id="WP_377342921.1">
    <property type="nucleotide sequence ID" value="NZ_JBHLUE010000026.1"/>
</dbReference>
<dbReference type="CDD" id="cd03443">
    <property type="entry name" value="PaaI_thioesterase"/>
    <property type="match status" value="1"/>
</dbReference>
<dbReference type="SUPFAM" id="SSF54637">
    <property type="entry name" value="Thioesterase/thiol ester dehydrase-isomerase"/>
    <property type="match status" value="1"/>
</dbReference>
<protein>
    <recommendedName>
        <fullName evidence="6">Medium/long-chain acyl-CoA thioesterase YigI</fullName>
        <ecNumber evidence="5">3.1.2.20</ecNumber>
    </recommendedName>
</protein>
<comment type="similarity">
    <text evidence="4">Belongs to the YigI thioesterase family.</text>
</comment>
<reference evidence="11 12" key="1">
    <citation type="submission" date="2024-09" db="EMBL/GenBank/DDBJ databases">
        <authorList>
            <person name="Sun Q."/>
            <person name="Mori K."/>
        </authorList>
    </citation>
    <scope>NUCLEOTIDE SEQUENCE [LARGE SCALE GENOMIC DNA]</scope>
    <source>
        <strain evidence="11 12">TBRC 2205</strain>
    </source>
</reference>
<gene>
    <name evidence="11" type="ORF">ACFFHU_26175</name>
</gene>
<evidence type="ECO:0000259" key="10">
    <source>
        <dbReference type="Pfam" id="PF03061"/>
    </source>
</evidence>
<dbReference type="Proteomes" id="UP001589894">
    <property type="component" value="Unassembled WGS sequence"/>
</dbReference>
<evidence type="ECO:0000256" key="9">
    <source>
        <dbReference type="SAM" id="Phobius"/>
    </source>
</evidence>
<evidence type="ECO:0000256" key="5">
    <source>
        <dbReference type="ARBA" id="ARBA00038894"/>
    </source>
</evidence>
<evidence type="ECO:0000256" key="1">
    <source>
        <dbReference type="ARBA" id="ARBA00022801"/>
    </source>
</evidence>
<dbReference type="GO" id="GO:0016787">
    <property type="term" value="F:hydrolase activity"/>
    <property type="evidence" value="ECO:0007669"/>
    <property type="project" value="UniProtKB-KW"/>
</dbReference>
<dbReference type="NCBIfam" id="TIGR00369">
    <property type="entry name" value="unchar_dom_1"/>
    <property type="match status" value="1"/>
</dbReference>
<keyword evidence="1 11" id="KW-0378">Hydrolase</keyword>
<dbReference type="EMBL" id="JBHLUE010000026">
    <property type="protein sequence ID" value="MFC0567613.1"/>
    <property type="molecule type" value="Genomic_DNA"/>
</dbReference>
<keyword evidence="9" id="KW-0812">Transmembrane</keyword>
<dbReference type="PANTHER" id="PTHR43240">
    <property type="entry name" value="1,4-DIHYDROXY-2-NAPHTHOYL-COA THIOESTERASE 1"/>
    <property type="match status" value="1"/>
</dbReference>
<keyword evidence="9" id="KW-1133">Transmembrane helix</keyword>
<dbReference type="Gene3D" id="3.10.129.10">
    <property type="entry name" value="Hotdog Thioesterase"/>
    <property type="match status" value="1"/>
</dbReference>
<comment type="catalytic activity">
    <reaction evidence="2">
        <text>a fatty acyl-CoA + H2O = a fatty acid + CoA + H(+)</text>
        <dbReference type="Rhea" id="RHEA:16781"/>
        <dbReference type="ChEBI" id="CHEBI:15377"/>
        <dbReference type="ChEBI" id="CHEBI:15378"/>
        <dbReference type="ChEBI" id="CHEBI:28868"/>
        <dbReference type="ChEBI" id="CHEBI:57287"/>
        <dbReference type="ChEBI" id="CHEBI:77636"/>
        <dbReference type="EC" id="3.1.2.20"/>
    </reaction>
</comment>
<feature type="transmembrane region" description="Helical" evidence="9">
    <location>
        <begin position="82"/>
        <end position="104"/>
    </location>
</feature>
<dbReference type="InterPro" id="IPR006683">
    <property type="entry name" value="Thioestr_dom"/>
</dbReference>
<feature type="region of interest" description="Disordered" evidence="8">
    <location>
        <begin position="1"/>
        <end position="21"/>
    </location>
</feature>
<accession>A0ABV6P3K4</accession>
<dbReference type="EC" id="3.1.2.20" evidence="5"/>
<organism evidence="11 12">
    <name type="scientific">Plantactinospora siamensis</name>
    <dbReference type="NCBI Taxonomy" id="555372"/>
    <lineage>
        <taxon>Bacteria</taxon>
        <taxon>Bacillati</taxon>
        <taxon>Actinomycetota</taxon>
        <taxon>Actinomycetes</taxon>
        <taxon>Micromonosporales</taxon>
        <taxon>Micromonosporaceae</taxon>
        <taxon>Plantactinospora</taxon>
    </lineage>
</organism>
<dbReference type="Pfam" id="PF03061">
    <property type="entry name" value="4HBT"/>
    <property type="match status" value="1"/>
</dbReference>
<sequence>MHTPAPNLPSAEPTDDRPLPPGVTVDLARRALAEQPFSVLLGARLVSFGSGQAVLEVPIRDDLRQQNGHVHGGVLAYAADNALTFAGASALGAAVLTGGFTITYMRPADGRLLRAHATVLQAGPRQAVCRCDLTVVGDGGEVLCAAAQGTIVLPSAAARRPTSP</sequence>
<evidence type="ECO:0000256" key="4">
    <source>
        <dbReference type="ARBA" id="ARBA00038381"/>
    </source>
</evidence>
<dbReference type="PANTHER" id="PTHR43240:SF20">
    <property type="entry name" value="MEDIUM_LONG-CHAIN ACYL-COA THIOESTERASE YIGI"/>
    <property type="match status" value="1"/>
</dbReference>
<evidence type="ECO:0000256" key="6">
    <source>
        <dbReference type="ARBA" id="ARBA00040062"/>
    </source>
</evidence>
<dbReference type="InterPro" id="IPR029069">
    <property type="entry name" value="HotDog_dom_sf"/>
</dbReference>
<feature type="domain" description="Thioesterase" evidence="10">
    <location>
        <begin position="67"/>
        <end position="135"/>
    </location>
</feature>
<dbReference type="InterPro" id="IPR003736">
    <property type="entry name" value="PAAI_dom"/>
</dbReference>
<keyword evidence="12" id="KW-1185">Reference proteome</keyword>
<keyword evidence="9" id="KW-0472">Membrane</keyword>
<evidence type="ECO:0000313" key="11">
    <source>
        <dbReference type="EMBL" id="MFC0567613.1"/>
    </source>
</evidence>
<evidence type="ECO:0000256" key="2">
    <source>
        <dbReference type="ARBA" id="ARBA00035880"/>
    </source>
</evidence>
<comment type="catalytic activity">
    <reaction evidence="7">
        <text>a medium-chain fatty acyl-CoA + H2O = a medium-chain fatty acid + CoA + H(+)</text>
        <dbReference type="Rhea" id="RHEA:68184"/>
        <dbReference type="ChEBI" id="CHEBI:15377"/>
        <dbReference type="ChEBI" id="CHEBI:15378"/>
        <dbReference type="ChEBI" id="CHEBI:57287"/>
        <dbReference type="ChEBI" id="CHEBI:59558"/>
        <dbReference type="ChEBI" id="CHEBI:90546"/>
    </reaction>
</comment>
<evidence type="ECO:0000256" key="8">
    <source>
        <dbReference type="SAM" id="MobiDB-lite"/>
    </source>
</evidence>
<comment type="catalytic activity">
    <reaction evidence="3">
        <text>a long-chain fatty acyl-CoA + H2O = a long-chain fatty acid + CoA + H(+)</text>
        <dbReference type="Rhea" id="RHEA:67680"/>
        <dbReference type="ChEBI" id="CHEBI:15377"/>
        <dbReference type="ChEBI" id="CHEBI:15378"/>
        <dbReference type="ChEBI" id="CHEBI:57287"/>
        <dbReference type="ChEBI" id="CHEBI:57560"/>
        <dbReference type="ChEBI" id="CHEBI:83139"/>
    </reaction>
</comment>
<evidence type="ECO:0000256" key="7">
    <source>
        <dbReference type="ARBA" id="ARBA00048062"/>
    </source>
</evidence>
<evidence type="ECO:0000313" key="12">
    <source>
        <dbReference type="Proteomes" id="UP001589894"/>
    </source>
</evidence>
<name>A0ABV6P3K4_9ACTN</name>